<name>A0AAD4MJ43_9BILA</name>
<comment type="caution">
    <text evidence="1">The sequence shown here is derived from an EMBL/GenBank/DDBJ whole genome shotgun (WGS) entry which is preliminary data.</text>
</comment>
<sequence>MSPYSCRGGGTDFMPLKIFVNASGGVWNETVQEWTVPCNGSLSGNVVLNVKGSGRVVFTPSDYIAPKSWWVREGDDYDDNSGYYMEACIVDVKKAYSSWIDEDLHVHEYILAGYPFYRNHCLAHNYKTREFGIATSFNNDGIKYY</sequence>
<dbReference type="SUPFAM" id="SSF50630">
    <property type="entry name" value="Acid proteases"/>
    <property type="match status" value="1"/>
</dbReference>
<protein>
    <submittedName>
        <fullName evidence="1">Uncharacterized protein</fullName>
    </submittedName>
</protein>
<evidence type="ECO:0000313" key="2">
    <source>
        <dbReference type="Proteomes" id="UP001201812"/>
    </source>
</evidence>
<gene>
    <name evidence="1" type="ORF">DdX_19101</name>
</gene>
<evidence type="ECO:0000313" key="1">
    <source>
        <dbReference type="EMBL" id="KAI1696324.1"/>
    </source>
</evidence>
<dbReference type="Gene3D" id="2.40.70.10">
    <property type="entry name" value="Acid Proteases"/>
    <property type="match status" value="1"/>
</dbReference>
<proteinExistence type="predicted"/>
<organism evidence="1 2">
    <name type="scientific">Ditylenchus destructor</name>
    <dbReference type="NCBI Taxonomy" id="166010"/>
    <lineage>
        <taxon>Eukaryota</taxon>
        <taxon>Metazoa</taxon>
        <taxon>Ecdysozoa</taxon>
        <taxon>Nematoda</taxon>
        <taxon>Chromadorea</taxon>
        <taxon>Rhabditida</taxon>
        <taxon>Tylenchina</taxon>
        <taxon>Tylenchomorpha</taxon>
        <taxon>Sphaerularioidea</taxon>
        <taxon>Anguinidae</taxon>
        <taxon>Anguininae</taxon>
        <taxon>Ditylenchus</taxon>
    </lineage>
</organism>
<dbReference type="InterPro" id="IPR021109">
    <property type="entry name" value="Peptidase_aspartic_dom_sf"/>
</dbReference>
<dbReference type="EMBL" id="JAKKPZ010000334">
    <property type="protein sequence ID" value="KAI1696324.1"/>
    <property type="molecule type" value="Genomic_DNA"/>
</dbReference>
<accession>A0AAD4MJ43</accession>
<keyword evidence="2" id="KW-1185">Reference proteome</keyword>
<dbReference type="Proteomes" id="UP001201812">
    <property type="component" value="Unassembled WGS sequence"/>
</dbReference>
<reference evidence="1" key="1">
    <citation type="submission" date="2022-01" db="EMBL/GenBank/DDBJ databases">
        <title>Genome Sequence Resource for Two Populations of Ditylenchus destructor, the Migratory Endoparasitic Phytonematode.</title>
        <authorList>
            <person name="Zhang H."/>
            <person name="Lin R."/>
            <person name="Xie B."/>
        </authorList>
    </citation>
    <scope>NUCLEOTIDE SEQUENCE</scope>
    <source>
        <strain evidence="1">BazhouSP</strain>
    </source>
</reference>
<dbReference type="AlphaFoldDB" id="A0AAD4MJ43"/>